<sequence length="107" mass="12451">MTTFVSFESCLRPKGAPEFVAFSLKKNERVKFFNRASLWRWASVEFDPLAVSLRLNEQVFTSTYGKFAIPVAYETNVSDCLVFFEKGINEDVRSEIISYGEKKWKLY</sequence>
<gene>
    <name evidence="2" type="ORF">BVK86_00160</name>
    <name evidence="1" type="ORF">F7R15_00155</name>
    <name evidence="3" type="ORF">SAMN04490202_5473</name>
</gene>
<proteinExistence type="predicted"/>
<evidence type="ECO:0000313" key="3">
    <source>
        <dbReference type="EMBL" id="SDP66722.1"/>
    </source>
</evidence>
<reference evidence="4" key="3">
    <citation type="submission" date="2017-01" db="EMBL/GenBank/DDBJ databases">
        <authorList>
            <person name="Poblete-Castro I."/>
        </authorList>
    </citation>
    <scope>NUCLEOTIDE SEQUENCE [LARGE SCALE GENOMIC DNA]</scope>
    <source>
        <strain evidence="4">DSM 18361 / CCUG 53116 / MT1</strain>
    </source>
</reference>
<evidence type="ECO:0000313" key="4">
    <source>
        <dbReference type="Proteomes" id="UP000186756"/>
    </source>
</evidence>
<name>A0A1H0UK93_PSERE</name>
<reference evidence="1 6" key="4">
    <citation type="submission" date="2019-09" db="EMBL/GenBank/DDBJ databases">
        <title>Draft genome sequences of 48 bacterial type strains from the CCUG.</title>
        <authorList>
            <person name="Tunovic T."/>
            <person name="Pineiro-Iglesias B."/>
            <person name="Unosson C."/>
            <person name="Inganas E."/>
            <person name="Ohlen M."/>
            <person name="Cardew S."/>
            <person name="Jensie-Markopoulos S."/>
            <person name="Salva-Serra F."/>
            <person name="Jaen-Luchoro D."/>
            <person name="Karlsson R."/>
            <person name="Svensson-Stadler L."/>
            <person name="Chun J."/>
            <person name="Moore E."/>
        </authorList>
    </citation>
    <scope>NUCLEOTIDE SEQUENCE [LARGE SCALE GENOMIC DNA]</scope>
    <source>
        <strain evidence="1 6">CCUG 53116</strain>
    </source>
</reference>
<reference evidence="3 5" key="1">
    <citation type="submission" date="2016-10" db="EMBL/GenBank/DDBJ databases">
        <authorList>
            <person name="de Groot N.N."/>
        </authorList>
    </citation>
    <scope>NUCLEOTIDE SEQUENCE [LARGE SCALE GENOMIC DNA]</scope>
    <source>
        <strain evidence="3 5">BS3776</strain>
    </source>
</reference>
<organism evidence="3 5">
    <name type="scientific">Pseudomonas reinekei</name>
    <dbReference type="NCBI Taxonomy" id="395598"/>
    <lineage>
        <taxon>Bacteria</taxon>
        <taxon>Pseudomonadati</taxon>
        <taxon>Pseudomonadota</taxon>
        <taxon>Gammaproteobacteria</taxon>
        <taxon>Pseudomonadales</taxon>
        <taxon>Pseudomonadaceae</taxon>
        <taxon>Pseudomonas</taxon>
    </lineage>
</organism>
<reference evidence="2" key="2">
    <citation type="submission" date="2017-01" db="EMBL/GenBank/DDBJ databases">
        <authorList>
            <person name="Mah S.A."/>
            <person name="Swanson W.J."/>
            <person name="Moy G.W."/>
            <person name="Vacquier V.D."/>
        </authorList>
    </citation>
    <scope>NUCLEOTIDE SEQUENCE [LARGE SCALE GENOMIC DNA]</scope>
    <source>
        <strain evidence="2">MT1</strain>
    </source>
</reference>
<keyword evidence="4" id="KW-1185">Reference proteome</keyword>
<dbReference type="Proteomes" id="UP000460142">
    <property type="component" value="Unassembled WGS sequence"/>
</dbReference>
<protein>
    <submittedName>
        <fullName evidence="3">Uncharacterized protein</fullName>
    </submittedName>
</protein>
<dbReference type="Proteomes" id="UP000186756">
    <property type="component" value="Unassembled WGS sequence"/>
</dbReference>
<dbReference type="EMBL" id="LT629709">
    <property type="protein sequence ID" value="SDP66722.1"/>
    <property type="molecule type" value="Genomic_DNA"/>
</dbReference>
<evidence type="ECO:0000313" key="2">
    <source>
        <dbReference type="EMBL" id="OLU05813.1"/>
    </source>
</evidence>
<evidence type="ECO:0000313" key="6">
    <source>
        <dbReference type="Proteomes" id="UP000460142"/>
    </source>
</evidence>
<dbReference type="RefSeq" id="WP_075944481.1">
    <property type="nucleotide sequence ID" value="NZ_LT629709.1"/>
</dbReference>
<dbReference type="OrthoDB" id="6883369at2"/>
<dbReference type="Proteomes" id="UP000198549">
    <property type="component" value="Chromosome I"/>
</dbReference>
<dbReference type="EMBL" id="MSTQ01000001">
    <property type="protein sequence ID" value="OLU05813.1"/>
    <property type="molecule type" value="Genomic_DNA"/>
</dbReference>
<dbReference type="AlphaFoldDB" id="A0A1H0UK93"/>
<dbReference type="EMBL" id="VZPS01000001">
    <property type="protein sequence ID" value="KAB0488326.1"/>
    <property type="molecule type" value="Genomic_DNA"/>
</dbReference>
<evidence type="ECO:0000313" key="5">
    <source>
        <dbReference type="Proteomes" id="UP000198549"/>
    </source>
</evidence>
<evidence type="ECO:0000313" key="1">
    <source>
        <dbReference type="EMBL" id="KAB0488326.1"/>
    </source>
</evidence>
<accession>A0A1H0UK93</accession>